<dbReference type="GO" id="GO:0005634">
    <property type="term" value="C:nucleus"/>
    <property type="evidence" value="ECO:0007669"/>
    <property type="project" value="UniProtKB-SubCell"/>
</dbReference>
<feature type="compositionally biased region" description="Basic residues" evidence="7">
    <location>
        <begin position="334"/>
        <end position="351"/>
    </location>
</feature>
<keyword evidence="2" id="KW-0805">Transcription regulation</keyword>
<gene>
    <name evidence="9" type="ORF">SCHCODRAFT_104239</name>
</gene>
<dbReference type="Gene3D" id="1.20.5.170">
    <property type="match status" value="1"/>
</dbReference>
<dbReference type="PROSITE" id="PS00036">
    <property type="entry name" value="BZIP_BASIC"/>
    <property type="match status" value="1"/>
</dbReference>
<feature type="region of interest" description="Disordered" evidence="7">
    <location>
        <begin position="143"/>
        <end position="232"/>
    </location>
</feature>
<dbReference type="PANTHER" id="PTHR13044">
    <property type="entry name" value="ACTIVATING TRANSCRIPTION FACTOR ATF 4/5"/>
    <property type="match status" value="1"/>
</dbReference>
<dbReference type="VEuPathDB" id="FungiDB:SCHCODRAFT_02610649"/>
<evidence type="ECO:0000256" key="4">
    <source>
        <dbReference type="ARBA" id="ARBA00023163"/>
    </source>
</evidence>
<accession>D8PRT4</accession>
<dbReference type="InParanoid" id="D8PRT4"/>
<dbReference type="eggNOG" id="ENOG502SFHZ">
    <property type="taxonomic scope" value="Eukaryota"/>
</dbReference>
<dbReference type="GO" id="GO:0001228">
    <property type="term" value="F:DNA-binding transcription activator activity, RNA polymerase II-specific"/>
    <property type="evidence" value="ECO:0007669"/>
    <property type="project" value="TreeGrafter"/>
</dbReference>
<feature type="non-terminal residue" evidence="9">
    <location>
        <position position="351"/>
    </location>
</feature>
<dbReference type="PANTHER" id="PTHR13044:SF14">
    <property type="entry name" value="CRYPTOCEPHAL, ISOFORM A"/>
    <property type="match status" value="1"/>
</dbReference>
<evidence type="ECO:0000256" key="1">
    <source>
        <dbReference type="ARBA" id="ARBA00004123"/>
    </source>
</evidence>
<keyword evidence="6" id="KW-0175">Coiled coil</keyword>
<dbReference type="InterPro" id="IPR046347">
    <property type="entry name" value="bZIP_sf"/>
</dbReference>
<feature type="coiled-coil region" evidence="6">
    <location>
        <begin position="243"/>
        <end position="277"/>
    </location>
</feature>
<feature type="region of interest" description="Disordered" evidence="7">
    <location>
        <begin position="284"/>
        <end position="351"/>
    </location>
</feature>
<dbReference type="RefSeq" id="XP_003038768.1">
    <property type="nucleotide sequence ID" value="XM_003038722.1"/>
</dbReference>
<dbReference type="EMBL" id="GL377302">
    <property type="protein sequence ID" value="EFJ03866.1"/>
    <property type="molecule type" value="Genomic_DNA"/>
</dbReference>
<comment type="subcellular location">
    <subcellularLocation>
        <location evidence="1">Nucleus</location>
    </subcellularLocation>
</comment>
<protein>
    <recommendedName>
        <fullName evidence="8">BZIP domain-containing protein</fullName>
    </recommendedName>
</protein>
<proteinExistence type="predicted"/>
<dbReference type="InterPro" id="IPR004827">
    <property type="entry name" value="bZIP"/>
</dbReference>
<feature type="region of interest" description="Disordered" evidence="7">
    <location>
        <begin position="45"/>
        <end position="78"/>
    </location>
</feature>
<feature type="compositionally biased region" description="Polar residues" evidence="7">
    <location>
        <begin position="113"/>
        <end position="130"/>
    </location>
</feature>
<dbReference type="STRING" id="578458.D8PRT4"/>
<dbReference type="HOGENOM" id="CLU_066076_0_0_1"/>
<dbReference type="GO" id="GO:0000977">
    <property type="term" value="F:RNA polymerase II transcription regulatory region sequence-specific DNA binding"/>
    <property type="evidence" value="ECO:0007669"/>
    <property type="project" value="TreeGrafter"/>
</dbReference>
<dbReference type="KEGG" id="scm:SCHCO_02610649"/>
<keyword evidence="5" id="KW-0539">Nucleus</keyword>
<keyword evidence="4" id="KW-0804">Transcription</keyword>
<keyword evidence="10" id="KW-1185">Reference proteome</keyword>
<feature type="compositionally biased region" description="Basic and acidic residues" evidence="7">
    <location>
        <begin position="287"/>
        <end position="303"/>
    </location>
</feature>
<evidence type="ECO:0000256" key="6">
    <source>
        <dbReference type="SAM" id="Coils"/>
    </source>
</evidence>
<organism evidence="10">
    <name type="scientific">Schizophyllum commune (strain H4-8 / FGSC 9210)</name>
    <name type="common">Split gill fungus</name>
    <dbReference type="NCBI Taxonomy" id="578458"/>
    <lineage>
        <taxon>Eukaryota</taxon>
        <taxon>Fungi</taxon>
        <taxon>Dikarya</taxon>
        <taxon>Basidiomycota</taxon>
        <taxon>Agaricomycotina</taxon>
        <taxon>Agaricomycetes</taxon>
        <taxon>Agaricomycetidae</taxon>
        <taxon>Agaricales</taxon>
        <taxon>Schizophyllaceae</taxon>
        <taxon>Schizophyllum</taxon>
    </lineage>
</organism>
<dbReference type="GeneID" id="9594564"/>
<dbReference type="PROSITE" id="PS50217">
    <property type="entry name" value="BZIP"/>
    <property type="match status" value="1"/>
</dbReference>
<evidence type="ECO:0000256" key="2">
    <source>
        <dbReference type="ARBA" id="ARBA00023015"/>
    </source>
</evidence>
<evidence type="ECO:0000259" key="8">
    <source>
        <dbReference type="PROSITE" id="PS50217"/>
    </source>
</evidence>
<keyword evidence="3" id="KW-0238">DNA-binding</keyword>
<dbReference type="AlphaFoldDB" id="D8PRT4"/>
<sequence>MSLADQKDVFLHDLQSSPPLAGLKAELSHWEHLIFSFDNDTSSGEAMNPYNNNSGNNNRGGRRSRPSGSGQSSNTGPTPEEALLLAQLSSNRASPPPFSDASYAALMQSLSQHNPNPYGSSNMMSHNFDSQLPGVDQLMSTIAGPSWSALPPPIGHHQQQSQHHHHNQPPGPPLYGAHGPQFSSPSTSFTPTMSPPSGSAAAPSAGSSSSAGSPEALDDAAEEKRRRNTAASARFRIKKKQKTLNLERSVADLTGRAEELEKEAADLRRENGWLREIVTMKSTRMQQLREAHAGPSTEARRSADAGPPPSGNVVHIEPYDSAGEESSSGEEGRRRKGKGKATKPPTKKSSK</sequence>
<evidence type="ECO:0000256" key="5">
    <source>
        <dbReference type="ARBA" id="ARBA00023242"/>
    </source>
</evidence>
<evidence type="ECO:0000256" key="7">
    <source>
        <dbReference type="SAM" id="MobiDB-lite"/>
    </source>
</evidence>
<dbReference type="CDD" id="cd14705">
    <property type="entry name" value="bZIP_Zip1"/>
    <property type="match status" value="1"/>
</dbReference>
<feature type="compositionally biased region" description="Low complexity" evidence="7">
    <location>
        <begin position="179"/>
        <end position="214"/>
    </location>
</feature>
<feature type="domain" description="BZIP" evidence="8">
    <location>
        <begin position="218"/>
        <end position="281"/>
    </location>
</feature>
<dbReference type="Proteomes" id="UP000007431">
    <property type="component" value="Unassembled WGS sequence"/>
</dbReference>
<dbReference type="OMA" id="RIAKHWS"/>
<name>D8PRT4_SCHCM</name>
<feature type="region of interest" description="Disordered" evidence="7">
    <location>
        <begin position="113"/>
        <end position="132"/>
    </location>
</feature>
<evidence type="ECO:0000313" key="9">
    <source>
        <dbReference type="EMBL" id="EFJ03866.1"/>
    </source>
</evidence>
<evidence type="ECO:0000256" key="3">
    <source>
        <dbReference type="ARBA" id="ARBA00023125"/>
    </source>
</evidence>
<dbReference type="SMART" id="SM00338">
    <property type="entry name" value="BRLZ"/>
    <property type="match status" value="1"/>
</dbReference>
<dbReference type="OrthoDB" id="1939598at2759"/>
<evidence type="ECO:0000313" key="10">
    <source>
        <dbReference type="Proteomes" id="UP000007431"/>
    </source>
</evidence>
<dbReference type="Pfam" id="PF07716">
    <property type="entry name" value="bZIP_2"/>
    <property type="match status" value="1"/>
</dbReference>
<dbReference type="SUPFAM" id="SSF57959">
    <property type="entry name" value="Leucine zipper domain"/>
    <property type="match status" value="1"/>
</dbReference>
<reference evidence="9 10" key="1">
    <citation type="journal article" date="2010" name="Nat. Biotechnol.">
        <title>Genome sequence of the model mushroom Schizophyllum commune.</title>
        <authorList>
            <person name="Ohm R.A."/>
            <person name="de Jong J.F."/>
            <person name="Lugones L.G."/>
            <person name="Aerts A."/>
            <person name="Kothe E."/>
            <person name="Stajich J.E."/>
            <person name="de Vries R.P."/>
            <person name="Record E."/>
            <person name="Levasseur A."/>
            <person name="Baker S.E."/>
            <person name="Bartholomew K.A."/>
            <person name="Coutinho P.M."/>
            <person name="Erdmann S."/>
            <person name="Fowler T.J."/>
            <person name="Gathman A.C."/>
            <person name="Lombard V."/>
            <person name="Henrissat B."/>
            <person name="Knabe N."/>
            <person name="Kuees U."/>
            <person name="Lilly W.W."/>
            <person name="Lindquist E."/>
            <person name="Lucas S."/>
            <person name="Magnuson J.K."/>
            <person name="Piumi F."/>
            <person name="Raudaskoski M."/>
            <person name="Salamov A."/>
            <person name="Schmutz J."/>
            <person name="Schwarze F.W.M.R."/>
            <person name="vanKuyk P.A."/>
            <person name="Horton J.S."/>
            <person name="Grigoriev I.V."/>
            <person name="Woesten H.A.B."/>
        </authorList>
    </citation>
    <scope>NUCLEOTIDE SEQUENCE [LARGE SCALE GENOMIC DNA]</scope>
    <source>
        <strain evidence="10">H4-8 / FGSC 9210</strain>
    </source>
</reference>